<feature type="region of interest" description="Disordered" evidence="1">
    <location>
        <begin position="216"/>
        <end position="236"/>
    </location>
</feature>
<feature type="compositionally biased region" description="Polar residues" evidence="1">
    <location>
        <begin position="226"/>
        <end position="236"/>
    </location>
</feature>
<dbReference type="AlphaFoldDB" id="A0A1A9UCK8"/>
<feature type="compositionally biased region" description="Basic residues" evidence="1">
    <location>
        <begin position="181"/>
        <end position="195"/>
    </location>
</feature>
<accession>A0A1A9UCK8</accession>
<reference evidence="2" key="1">
    <citation type="submission" date="2020-05" db="UniProtKB">
        <authorList>
            <consortium name="EnsemblMetazoa"/>
        </authorList>
    </citation>
    <scope>IDENTIFICATION</scope>
    <source>
        <strain evidence="2">TTRI</strain>
    </source>
</reference>
<proteinExistence type="predicted"/>
<dbReference type="Proteomes" id="UP000078200">
    <property type="component" value="Unassembled WGS sequence"/>
</dbReference>
<feature type="region of interest" description="Disordered" evidence="1">
    <location>
        <begin position="172"/>
        <end position="198"/>
    </location>
</feature>
<sequence length="346" mass="40221">MWRGCFLISVDDHRTQEFITVRTKSCRSNRHESLVRLIPRIGALLNPDSLGPRYRSRFNLYKTPPEAVRITLSMDSASTIKAILIETSFKCCYVQNEIVQNKSQTNNDTLQRRKLRRKQQIFASTSIGNNHTARVRPVSPQQRYKGKRRKYMRPVLSTQKNSTQVSQPKISNFISTPTRSDHHHHHHHHHQHHHQLLSPQQNNHMIQNQHQFSFSNRSYHRHEQKQQQTLSIPSSTVRVTTSIDHEYHRNGSIGPTTTTQIKHYIGLNSTNVHRLDYPQSPLYETTNKEHVIIQGNTDIVLYRNIGTIPCPPNVRLVTHRVIPATAAPTRPHRQRGKELIDTTIMM</sequence>
<dbReference type="EnsemblMetazoa" id="GAUT000016-RA">
    <property type="protein sequence ID" value="GAUT000016-PA"/>
    <property type="gene ID" value="GAUT000016"/>
</dbReference>
<evidence type="ECO:0000256" key="1">
    <source>
        <dbReference type="SAM" id="MobiDB-lite"/>
    </source>
</evidence>
<name>A0A1A9UCK8_GLOAU</name>
<feature type="region of interest" description="Disordered" evidence="1">
    <location>
        <begin position="122"/>
        <end position="151"/>
    </location>
</feature>
<protein>
    <submittedName>
        <fullName evidence="2">Uncharacterized protein</fullName>
    </submittedName>
</protein>
<evidence type="ECO:0000313" key="2">
    <source>
        <dbReference type="EnsemblMetazoa" id="GAUT000016-PA"/>
    </source>
</evidence>
<evidence type="ECO:0000313" key="3">
    <source>
        <dbReference type="Proteomes" id="UP000078200"/>
    </source>
</evidence>
<dbReference type="VEuPathDB" id="VectorBase:GAUT000016"/>
<organism evidence="2 3">
    <name type="scientific">Glossina austeni</name>
    <name type="common">Savannah tsetse fly</name>
    <dbReference type="NCBI Taxonomy" id="7395"/>
    <lineage>
        <taxon>Eukaryota</taxon>
        <taxon>Metazoa</taxon>
        <taxon>Ecdysozoa</taxon>
        <taxon>Arthropoda</taxon>
        <taxon>Hexapoda</taxon>
        <taxon>Insecta</taxon>
        <taxon>Pterygota</taxon>
        <taxon>Neoptera</taxon>
        <taxon>Endopterygota</taxon>
        <taxon>Diptera</taxon>
        <taxon>Brachycera</taxon>
        <taxon>Muscomorpha</taxon>
        <taxon>Hippoboscoidea</taxon>
        <taxon>Glossinidae</taxon>
        <taxon>Glossina</taxon>
    </lineage>
</organism>
<feature type="compositionally biased region" description="Polar residues" evidence="1">
    <location>
        <begin position="122"/>
        <end position="132"/>
    </location>
</feature>
<keyword evidence="3" id="KW-1185">Reference proteome</keyword>